<name>A0A544VZD0_9MYCO</name>
<gene>
    <name evidence="3" type="ORF">D8S82_17005</name>
</gene>
<dbReference type="EMBL" id="VIFX01000021">
    <property type="protein sequence ID" value="TQR85337.1"/>
    <property type="molecule type" value="Genomic_DNA"/>
</dbReference>
<evidence type="ECO:0000256" key="2">
    <source>
        <dbReference type="SAM" id="Phobius"/>
    </source>
</evidence>
<sequence>MSAISRVSSLETRLLMSKLVVAAVVGLILGALVGGLAFGALATDTTATAFLRLKAPIDLTAIAGGASQITPDNQDNTAKFVTGEVAYLSGEGFAEAVGRKMAQNEPAVLNIAQASESAMITISCSSKSADVATRTVQTAIDLYSQDLAQRVDERLRFLLPKLAQWEQRDAVDGTRLQEVRRVRESVELQAAEASTFSVVQPPTPNRPSSQQWLIGVILGAMVGGSCAIAAMLVKRRRSDRGSVVKALGGTVDAVLLPALDLDVIQRTTRTDERERLGRALYAQCRSTGTRRSILVVGASETSGSSVVTSLLETAASGYSSPTDEFTSVGQHSASPSAESPTARVVDGGTIGDARLTPDVLAAATDIVLVAQLEADTIADVSALRTAAASGAAPVVAAFTYRRSRVGRSGRRRPAAAPTSSNASDSDERTK</sequence>
<dbReference type="AlphaFoldDB" id="A0A544VZD0"/>
<feature type="region of interest" description="Disordered" evidence="1">
    <location>
        <begin position="321"/>
        <end position="344"/>
    </location>
</feature>
<proteinExistence type="predicted"/>
<comment type="caution">
    <text evidence="3">The sequence shown here is derived from an EMBL/GenBank/DDBJ whole genome shotgun (WGS) entry which is preliminary data.</text>
</comment>
<feature type="compositionally biased region" description="Polar residues" evidence="1">
    <location>
        <begin position="321"/>
        <end position="339"/>
    </location>
</feature>
<dbReference type="Proteomes" id="UP000315759">
    <property type="component" value="Unassembled WGS sequence"/>
</dbReference>
<organism evidence="3 4">
    <name type="scientific">Mycolicibacterium hodleri</name>
    <dbReference type="NCBI Taxonomy" id="49897"/>
    <lineage>
        <taxon>Bacteria</taxon>
        <taxon>Bacillati</taxon>
        <taxon>Actinomycetota</taxon>
        <taxon>Actinomycetes</taxon>
        <taxon>Mycobacteriales</taxon>
        <taxon>Mycobacteriaceae</taxon>
        <taxon>Mycolicibacterium</taxon>
    </lineage>
</organism>
<dbReference type="PRINTS" id="PR00173">
    <property type="entry name" value="EDTRNSPORT"/>
</dbReference>
<keyword evidence="2" id="KW-0472">Membrane</keyword>
<feature type="region of interest" description="Disordered" evidence="1">
    <location>
        <begin position="402"/>
        <end position="430"/>
    </location>
</feature>
<protein>
    <submittedName>
        <fullName evidence="3">Uncharacterized protein</fullName>
    </submittedName>
</protein>
<feature type="compositionally biased region" description="Low complexity" evidence="1">
    <location>
        <begin position="414"/>
        <end position="423"/>
    </location>
</feature>
<feature type="compositionally biased region" description="Basic residues" evidence="1">
    <location>
        <begin position="402"/>
        <end position="413"/>
    </location>
</feature>
<accession>A0A544VZD0</accession>
<feature type="transmembrane region" description="Helical" evidence="2">
    <location>
        <begin position="212"/>
        <end position="233"/>
    </location>
</feature>
<evidence type="ECO:0000256" key="1">
    <source>
        <dbReference type="SAM" id="MobiDB-lite"/>
    </source>
</evidence>
<reference evidence="3 4" key="1">
    <citation type="submission" date="2018-10" db="EMBL/GenBank/DDBJ databases">
        <title>Draft genome of Mycobacterium hodleri strain B.</title>
        <authorList>
            <person name="Amande T.J."/>
            <person name="Mcgenity T.J."/>
        </authorList>
    </citation>
    <scope>NUCLEOTIDE SEQUENCE [LARGE SCALE GENOMIC DNA]</scope>
    <source>
        <strain evidence="3 4">B</strain>
    </source>
</reference>
<keyword evidence="4" id="KW-1185">Reference proteome</keyword>
<keyword evidence="2" id="KW-0812">Transmembrane</keyword>
<keyword evidence="2" id="KW-1133">Transmembrane helix</keyword>
<evidence type="ECO:0000313" key="3">
    <source>
        <dbReference type="EMBL" id="TQR85337.1"/>
    </source>
</evidence>
<evidence type="ECO:0000313" key="4">
    <source>
        <dbReference type="Proteomes" id="UP000315759"/>
    </source>
</evidence>